<dbReference type="InterPro" id="IPR021516">
    <property type="entry name" value="DUF3179"/>
</dbReference>
<protein>
    <submittedName>
        <fullName evidence="2">DUF3179 domain-containing protein</fullName>
    </submittedName>
</protein>
<keyword evidence="1" id="KW-0812">Transmembrane</keyword>
<reference evidence="2 3" key="1">
    <citation type="submission" date="2022-01" db="EMBL/GenBank/DDBJ databases">
        <title>Mariniradius saccharolyticus sp. nov., isolated from sediment of a river.</title>
        <authorList>
            <person name="Liu H."/>
        </authorList>
    </citation>
    <scope>NUCLEOTIDE SEQUENCE [LARGE SCALE GENOMIC DNA]</scope>
    <source>
        <strain evidence="2 3">RY-2</strain>
    </source>
</reference>
<keyword evidence="1" id="KW-0472">Membrane</keyword>
<evidence type="ECO:0000256" key="1">
    <source>
        <dbReference type="SAM" id="Phobius"/>
    </source>
</evidence>
<name>A0ABS9BP88_9BACT</name>
<evidence type="ECO:0000313" key="2">
    <source>
        <dbReference type="EMBL" id="MCF1749639.1"/>
    </source>
</evidence>
<gene>
    <name evidence="2" type="ORF">L0U89_01045</name>
</gene>
<dbReference type="Pfam" id="PF11376">
    <property type="entry name" value="DUF3179"/>
    <property type="match status" value="1"/>
</dbReference>
<dbReference type="Proteomes" id="UP001201449">
    <property type="component" value="Unassembled WGS sequence"/>
</dbReference>
<sequence length="383" mass="43276">MAKYFFIGLIGLALLEIARVYLIMPMPGSQHWDSLALAYFLHSYRWVGRIVFLGFILLGAKPAFSSSKWPSLILSLVVLGVVYLFNFRMTAERMFLEPSQLNFLSLNSKSLSDSSLVIAVAHGGEAKAYPIRFIAYHHQVRDQIAGKEIMVTYCSVCRTGRVFDPTVDGHPETFRLVGMDHFNAMFEDSRTGSWWQQANGEAIAGPSKGSQLPELDSYQLTLGKFFELFPQGKVMDADPSFLSKYDSLGKYEFGKSKSKLTGTDSLSWKEKSWVVGIRVREKSKAYDWNDLKSIGTILDVVAGQPVALILSEDQQSFKAFLRTDVTQSIERLPGDFLSVGKDTLDFRGASIHTGEQVLYPIYAYQEFWHSWRTFNPQTEIYVP</sequence>
<keyword evidence="1" id="KW-1133">Transmembrane helix</keyword>
<dbReference type="EMBL" id="JAKEVZ010000001">
    <property type="protein sequence ID" value="MCF1749639.1"/>
    <property type="molecule type" value="Genomic_DNA"/>
</dbReference>
<comment type="caution">
    <text evidence="2">The sequence shown here is derived from an EMBL/GenBank/DDBJ whole genome shotgun (WGS) entry which is preliminary data.</text>
</comment>
<proteinExistence type="predicted"/>
<feature type="transmembrane region" description="Helical" evidence="1">
    <location>
        <begin position="69"/>
        <end position="87"/>
    </location>
</feature>
<organism evidence="2 3">
    <name type="scientific">Mariniradius sediminis</name>
    <dbReference type="NCBI Taxonomy" id="2909237"/>
    <lineage>
        <taxon>Bacteria</taxon>
        <taxon>Pseudomonadati</taxon>
        <taxon>Bacteroidota</taxon>
        <taxon>Cytophagia</taxon>
        <taxon>Cytophagales</taxon>
        <taxon>Cyclobacteriaceae</taxon>
        <taxon>Mariniradius</taxon>
    </lineage>
</organism>
<accession>A0ABS9BP88</accession>
<feature type="transmembrane region" description="Helical" evidence="1">
    <location>
        <begin position="36"/>
        <end position="57"/>
    </location>
</feature>
<keyword evidence="3" id="KW-1185">Reference proteome</keyword>
<evidence type="ECO:0000313" key="3">
    <source>
        <dbReference type="Proteomes" id="UP001201449"/>
    </source>
</evidence>
<feature type="transmembrane region" description="Helical" evidence="1">
    <location>
        <begin position="6"/>
        <end position="24"/>
    </location>
</feature>